<evidence type="ECO:0000313" key="2">
    <source>
        <dbReference type="Proteomes" id="UP000002640"/>
    </source>
</evidence>
<organism evidence="1 2">
    <name type="scientific">Phytophthora sojae (strain P6497)</name>
    <name type="common">Soybean stem and root rot agent</name>
    <name type="synonym">Phytophthora megasperma f. sp. glycines</name>
    <dbReference type="NCBI Taxonomy" id="1094619"/>
    <lineage>
        <taxon>Eukaryota</taxon>
        <taxon>Sar</taxon>
        <taxon>Stramenopiles</taxon>
        <taxon>Oomycota</taxon>
        <taxon>Peronosporomycetes</taxon>
        <taxon>Peronosporales</taxon>
        <taxon>Peronosporaceae</taxon>
        <taxon>Phytophthora</taxon>
    </lineage>
</organism>
<name>G4YEQ0_PHYSP</name>
<dbReference type="InterPro" id="IPR027413">
    <property type="entry name" value="GROEL-like_equatorial_sf"/>
</dbReference>
<dbReference type="KEGG" id="psoj:PHYSODRAFT_470913"/>
<dbReference type="Pfam" id="PF00118">
    <property type="entry name" value="Cpn60_TCP1"/>
    <property type="match status" value="1"/>
</dbReference>
<dbReference type="SUPFAM" id="SSF48592">
    <property type="entry name" value="GroEL equatorial domain-like"/>
    <property type="match status" value="1"/>
</dbReference>
<dbReference type="GeneID" id="20654021"/>
<sequence>MSIAADLERATASLAALCRRSFGPCGEETLLFRPPDAPVVTGEGHAVLAALKRGSDACDPLTTFLLSAADGVHKQLGDASSEFILLVDAATRHAAEGLRREQDTRSDVDRARMSRAFSGLKWELQREMQKISGLQLAVPVEVDCETMQPSKQFRVTSATIVKSALGGVLGERAVDFVVELVLKWVFTAMDKGLFRRVQQYLKLAPDAIIHMAAPSVYGSYVVPCEDFILKKSVVTSQPPGILDRCQGSVRFVCFTCPLSLTAGSNHVELAMSEDEELFTAHDAAHLFISKFVRRLRDQHHVQVIVSTEALDESVVAVCTRQDIACVQLAEPEDVEALCTIGGTFPLASVFDNIENTKYVGVCTSGVSRHRHQEVVVPQLLIHAPTKGVYKQYYAAIVKSLRVLRSWWEPLHADSTQHPQHSSTVYCCRGGGATELAVARWLQAGSNKLSSVPRDGVMQTLARQVLANALIEVVGVLRSNLNNTCSSASEEELTSSQPTGNQRQVLLEAFSSLKLQEPQVFHGYTLNYARAVQTLAGPIQIPQLVIGDPEAYGLIHPWRRIDTLLFLVLQTLEQLFRIDRVFSKTTPGVTSTSTNN</sequence>
<dbReference type="STRING" id="1094619.G4YEQ0"/>
<accession>G4YEQ0</accession>
<dbReference type="SMR" id="G4YEQ0"/>
<dbReference type="OMA" id="GVYKQYY"/>
<dbReference type="GO" id="GO:0051131">
    <property type="term" value="P:chaperone-mediated protein complex assembly"/>
    <property type="evidence" value="ECO:0007669"/>
    <property type="project" value="InterPro"/>
</dbReference>
<dbReference type="SUPFAM" id="SSF52029">
    <property type="entry name" value="GroEL apical domain-like"/>
    <property type="match status" value="1"/>
</dbReference>
<dbReference type="GO" id="GO:0005524">
    <property type="term" value="F:ATP binding"/>
    <property type="evidence" value="ECO:0007669"/>
    <property type="project" value="InterPro"/>
</dbReference>
<dbReference type="InterPro" id="IPR002423">
    <property type="entry name" value="Cpn60/GroEL/TCP-1"/>
</dbReference>
<dbReference type="AlphaFoldDB" id="G4YEQ0"/>
<protein>
    <submittedName>
        <fullName evidence="1">Uncharacterized protein</fullName>
    </submittedName>
</protein>
<keyword evidence="2" id="KW-1185">Reference proteome</keyword>
<dbReference type="RefSeq" id="XP_009514169.1">
    <property type="nucleotide sequence ID" value="XM_009515874.1"/>
</dbReference>
<dbReference type="PANTHER" id="PTHR14667:SF2">
    <property type="entry name" value="BARDET-BIEDL SYNDROME 10 PROTEIN"/>
    <property type="match status" value="1"/>
</dbReference>
<reference evidence="1 2" key="1">
    <citation type="journal article" date="2006" name="Science">
        <title>Phytophthora genome sequences uncover evolutionary origins and mechanisms of pathogenesis.</title>
        <authorList>
            <person name="Tyler B.M."/>
            <person name="Tripathy S."/>
            <person name="Zhang X."/>
            <person name="Dehal P."/>
            <person name="Jiang R.H."/>
            <person name="Aerts A."/>
            <person name="Arredondo F.D."/>
            <person name="Baxter L."/>
            <person name="Bensasson D."/>
            <person name="Beynon J.L."/>
            <person name="Chapman J."/>
            <person name="Damasceno C.M."/>
            <person name="Dorrance A.E."/>
            <person name="Dou D."/>
            <person name="Dickerman A.W."/>
            <person name="Dubchak I.L."/>
            <person name="Garbelotto M."/>
            <person name="Gijzen M."/>
            <person name="Gordon S.G."/>
            <person name="Govers F."/>
            <person name="Grunwald N.J."/>
            <person name="Huang W."/>
            <person name="Ivors K.L."/>
            <person name="Jones R.W."/>
            <person name="Kamoun S."/>
            <person name="Krampis K."/>
            <person name="Lamour K.H."/>
            <person name="Lee M.K."/>
            <person name="McDonald W.H."/>
            <person name="Medina M."/>
            <person name="Meijer H.J."/>
            <person name="Nordberg E.K."/>
            <person name="Maclean D.J."/>
            <person name="Ospina-Giraldo M.D."/>
            <person name="Morris P.F."/>
            <person name="Phuntumart V."/>
            <person name="Putnam N.H."/>
            <person name="Rash S."/>
            <person name="Rose J.K."/>
            <person name="Sakihama Y."/>
            <person name="Salamov A.A."/>
            <person name="Savidor A."/>
            <person name="Scheuring C.F."/>
            <person name="Smith B.M."/>
            <person name="Sobral B.W."/>
            <person name="Terry A."/>
            <person name="Torto-Alalibo T.A."/>
            <person name="Win J."/>
            <person name="Xu Z."/>
            <person name="Zhang H."/>
            <person name="Grigoriev I.V."/>
            <person name="Rokhsar D.S."/>
            <person name="Boore J.L."/>
        </authorList>
    </citation>
    <scope>NUCLEOTIDE SEQUENCE [LARGE SCALE GENOMIC DNA]</scope>
    <source>
        <strain evidence="1 2">P6497</strain>
    </source>
</reference>
<gene>
    <name evidence="1" type="ORF">PHYSODRAFT_470913</name>
</gene>
<dbReference type="Gene3D" id="3.50.7.10">
    <property type="entry name" value="GroEL"/>
    <property type="match status" value="1"/>
</dbReference>
<dbReference type="EMBL" id="JH159151">
    <property type="protein sequence ID" value="EGZ26894.1"/>
    <property type="molecule type" value="Genomic_DNA"/>
</dbReference>
<dbReference type="InterPro" id="IPR042619">
    <property type="entry name" value="BBS10"/>
</dbReference>
<dbReference type="InterPro" id="IPR027409">
    <property type="entry name" value="GroEL-like_apical_dom_sf"/>
</dbReference>
<dbReference type="Proteomes" id="UP000002640">
    <property type="component" value="Unassembled WGS sequence"/>
</dbReference>
<dbReference type="InterPro" id="IPR027410">
    <property type="entry name" value="TCP-1-like_intermed_sf"/>
</dbReference>
<dbReference type="InParanoid" id="G4YEQ0"/>
<dbReference type="Gene3D" id="1.10.560.10">
    <property type="entry name" value="GroEL-like equatorial domain"/>
    <property type="match status" value="1"/>
</dbReference>
<dbReference type="Gene3D" id="3.30.260.10">
    <property type="entry name" value="TCP-1-like chaperonin intermediate domain"/>
    <property type="match status" value="1"/>
</dbReference>
<proteinExistence type="predicted"/>
<evidence type="ECO:0000313" key="1">
    <source>
        <dbReference type="EMBL" id="EGZ26894.1"/>
    </source>
</evidence>
<dbReference type="PANTHER" id="PTHR14667">
    <property type="entry name" value="BARDET-BIEDL SYNDROME 10 PROTEIN"/>
    <property type="match status" value="1"/>
</dbReference>